<reference evidence="2 3" key="1">
    <citation type="submission" date="2020-06" db="EMBL/GenBank/DDBJ databases">
        <title>Oricola thermophila sp. nov. isolated from a tidal sediments.</title>
        <authorList>
            <person name="Kwon K.K."/>
            <person name="Yang S.-H."/>
            <person name="Park M.-J."/>
        </authorList>
    </citation>
    <scope>NUCLEOTIDE SEQUENCE [LARGE SCALE GENOMIC DNA]</scope>
    <source>
        <strain evidence="2 3">MEBiC13590</strain>
    </source>
</reference>
<dbReference type="RefSeq" id="WP_175278119.1">
    <property type="nucleotide sequence ID" value="NZ_CP054836.1"/>
</dbReference>
<dbReference type="Proteomes" id="UP000509367">
    <property type="component" value="Chromosome"/>
</dbReference>
<proteinExistence type="predicted"/>
<organism evidence="2 3">
    <name type="scientific">Oricola thermophila</name>
    <dbReference type="NCBI Taxonomy" id="2742145"/>
    <lineage>
        <taxon>Bacteria</taxon>
        <taxon>Pseudomonadati</taxon>
        <taxon>Pseudomonadota</taxon>
        <taxon>Alphaproteobacteria</taxon>
        <taxon>Hyphomicrobiales</taxon>
        <taxon>Ahrensiaceae</taxon>
        <taxon>Oricola</taxon>
    </lineage>
</organism>
<keyword evidence="3" id="KW-1185">Reference proteome</keyword>
<name>A0A6N1VHG1_9HYPH</name>
<keyword evidence="1" id="KW-0812">Transmembrane</keyword>
<evidence type="ECO:0000313" key="2">
    <source>
        <dbReference type="EMBL" id="QKV20228.1"/>
    </source>
</evidence>
<dbReference type="KEGG" id="orm:HTY61_18115"/>
<sequence>MRLSSDWRRVLRRAWSIRLIVVAGLLSGAEVALPLIGEAAAIPPGAFAAASGLVTAAAFVARLLAQQEQED</sequence>
<dbReference type="EMBL" id="CP054836">
    <property type="protein sequence ID" value="QKV20228.1"/>
    <property type="molecule type" value="Genomic_DNA"/>
</dbReference>
<keyword evidence="1" id="KW-1133">Transmembrane helix</keyword>
<dbReference type="AlphaFoldDB" id="A0A6N1VHG1"/>
<dbReference type="InterPro" id="IPR057700">
    <property type="entry name" value="DUF7940"/>
</dbReference>
<protein>
    <submittedName>
        <fullName evidence="2">Uncharacterized protein</fullName>
    </submittedName>
</protein>
<evidence type="ECO:0000313" key="3">
    <source>
        <dbReference type="Proteomes" id="UP000509367"/>
    </source>
</evidence>
<feature type="transmembrane region" description="Helical" evidence="1">
    <location>
        <begin position="42"/>
        <end position="65"/>
    </location>
</feature>
<evidence type="ECO:0000256" key="1">
    <source>
        <dbReference type="SAM" id="Phobius"/>
    </source>
</evidence>
<dbReference type="Pfam" id="PF25612">
    <property type="entry name" value="DUF7940"/>
    <property type="match status" value="1"/>
</dbReference>
<accession>A0A6N1VHG1</accession>
<keyword evidence="1" id="KW-0472">Membrane</keyword>
<gene>
    <name evidence="2" type="ORF">HTY61_18115</name>
</gene>